<evidence type="ECO:0000259" key="2">
    <source>
        <dbReference type="Pfam" id="PF20182"/>
    </source>
</evidence>
<dbReference type="RefSeq" id="WP_344016725.1">
    <property type="nucleotide sequence ID" value="NZ_BAAAIZ010000138.1"/>
</dbReference>
<feature type="transmembrane region" description="Helical" evidence="1">
    <location>
        <begin position="219"/>
        <end position="244"/>
    </location>
</feature>
<organism evidence="3 4">
    <name type="scientific">Streptomyces thermospinosisporus</name>
    <dbReference type="NCBI Taxonomy" id="161482"/>
    <lineage>
        <taxon>Bacteria</taxon>
        <taxon>Bacillati</taxon>
        <taxon>Actinomycetota</taxon>
        <taxon>Actinomycetes</taxon>
        <taxon>Kitasatosporales</taxon>
        <taxon>Streptomycetaceae</taxon>
        <taxon>Streptomyces</taxon>
    </lineage>
</organism>
<feature type="domain" description="DUF6545" evidence="2">
    <location>
        <begin position="243"/>
        <end position="373"/>
    </location>
</feature>
<keyword evidence="1" id="KW-0812">Transmembrane</keyword>
<proteinExistence type="predicted"/>
<sequence>MALSSLLGGILLLALSWKASQLAKAPSDRVLRSVTLCILCSALSFPLGLKSVARYVDSLTGDGIAKLLQNALLLVLVYFLQCVFLYSASDRTAGNKRARWELIPLASAIGIATLAMTITPGPERAHTYATANMREPGVALFYLAAGLYLVYGLALALWWTSRYIRLSNGPLRTGLRLVAAALTAMVLMGSLRETLTMTRWAGGSVPTALIVGAKMLLDITIPLFVAGILYPAAATRWMTIRLWAHRRRMYRRLTPLWTALHEAFPEDSLHRTPTGGWRDALRLRGIHRRYYRRAIECRDGLVRISPYLAKLEDSMEPSVPLPPGRAAVHLREALAAYTAGAPVPGRAIAVALPGGSDLDDDVRQLVALSDALRTYQEGS</sequence>
<feature type="transmembrane region" description="Helical" evidence="1">
    <location>
        <begin position="67"/>
        <end position="88"/>
    </location>
</feature>
<reference evidence="4" key="1">
    <citation type="journal article" date="2019" name="Int. J. Syst. Evol. Microbiol.">
        <title>The Global Catalogue of Microorganisms (GCM) 10K type strain sequencing project: providing services to taxonomists for standard genome sequencing and annotation.</title>
        <authorList>
            <consortium name="The Broad Institute Genomics Platform"/>
            <consortium name="The Broad Institute Genome Sequencing Center for Infectious Disease"/>
            <person name="Wu L."/>
            <person name="Ma J."/>
        </authorList>
    </citation>
    <scope>NUCLEOTIDE SEQUENCE [LARGE SCALE GENOMIC DNA]</scope>
    <source>
        <strain evidence="4">JCM 11756</strain>
    </source>
</reference>
<dbReference type="InterPro" id="IPR050039">
    <property type="entry name" value="MAB_1171c-like"/>
</dbReference>
<comment type="caution">
    <text evidence="3">The sequence shown here is derived from an EMBL/GenBank/DDBJ whole genome shotgun (WGS) entry which is preliminary data.</text>
</comment>
<dbReference type="EMBL" id="BAAAIZ010000138">
    <property type="protein sequence ID" value="GAA1435929.1"/>
    <property type="molecule type" value="Genomic_DNA"/>
</dbReference>
<evidence type="ECO:0000313" key="4">
    <source>
        <dbReference type="Proteomes" id="UP001500973"/>
    </source>
</evidence>
<dbReference type="Pfam" id="PF20182">
    <property type="entry name" value="DUF6545"/>
    <property type="match status" value="1"/>
</dbReference>
<evidence type="ECO:0000313" key="3">
    <source>
        <dbReference type="EMBL" id="GAA1435929.1"/>
    </source>
</evidence>
<feature type="transmembrane region" description="Helical" evidence="1">
    <location>
        <begin position="100"/>
        <end position="119"/>
    </location>
</feature>
<dbReference type="Proteomes" id="UP001500973">
    <property type="component" value="Unassembled WGS sequence"/>
</dbReference>
<keyword evidence="1" id="KW-0472">Membrane</keyword>
<accession>A0ABP4JYF6</accession>
<feature type="transmembrane region" description="Helical" evidence="1">
    <location>
        <begin position="173"/>
        <end position="191"/>
    </location>
</feature>
<keyword evidence="1" id="KW-1133">Transmembrane helix</keyword>
<dbReference type="InterPro" id="IPR046675">
    <property type="entry name" value="DUF6545"/>
</dbReference>
<keyword evidence="4" id="KW-1185">Reference proteome</keyword>
<dbReference type="NCBIfam" id="NF042915">
    <property type="entry name" value="MAB_1171c_fam"/>
    <property type="match status" value="1"/>
</dbReference>
<feature type="transmembrane region" description="Helical" evidence="1">
    <location>
        <begin position="139"/>
        <end position="161"/>
    </location>
</feature>
<protein>
    <recommendedName>
        <fullName evidence="2">DUF6545 domain-containing protein</fullName>
    </recommendedName>
</protein>
<name>A0ABP4JYF6_9ACTN</name>
<evidence type="ECO:0000256" key="1">
    <source>
        <dbReference type="SAM" id="Phobius"/>
    </source>
</evidence>
<gene>
    <name evidence="3" type="ORF">GCM10009601_62770</name>
</gene>